<reference evidence="1" key="1">
    <citation type="submission" date="2013-12" db="EMBL/GenBank/DDBJ databases">
        <title>The Genome Sequence of Aphanomyces invadans NJM9701.</title>
        <authorList>
            <consortium name="The Broad Institute Genomics Platform"/>
            <person name="Russ C."/>
            <person name="Tyler B."/>
            <person name="van West P."/>
            <person name="Dieguez-Uribeondo J."/>
            <person name="Young S.K."/>
            <person name="Zeng Q."/>
            <person name="Gargeya S."/>
            <person name="Fitzgerald M."/>
            <person name="Abouelleil A."/>
            <person name="Alvarado L."/>
            <person name="Chapman S.B."/>
            <person name="Gainer-Dewar J."/>
            <person name="Goldberg J."/>
            <person name="Griggs A."/>
            <person name="Gujja S."/>
            <person name="Hansen M."/>
            <person name="Howarth C."/>
            <person name="Imamovic A."/>
            <person name="Ireland A."/>
            <person name="Larimer J."/>
            <person name="McCowan C."/>
            <person name="Murphy C."/>
            <person name="Pearson M."/>
            <person name="Poon T.W."/>
            <person name="Priest M."/>
            <person name="Roberts A."/>
            <person name="Saif S."/>
            <person name="Shea T."/>
            <person name="Sykes S."/>
            <person name="Wortman J."/>
            <person name="Nusbaum C."/>
            <person name="Birren B."/>
        </authorList>
    </citation>
    <scope>NUCLEOTIDE SEQUENCE [LARGE SCALE GENOMIC DNA]</scope>
    <source>
        <strain evidence="1">NJM9701</strain>
    </source>
</reference>
<evidence type="ECO:0000313" key="1">
    <source>
        <dbReference type="EMBL" id="ETV98371.1"/>
    </source>
</evidence>
<dbReference type="EMBL" id="KI913970">
    <property type="protein sequence ID" value="ETV98371.1"/>
    <property type="molecule type" value="Genomic_DNA"/>
</dbReference>
<dbReference type="VEuPathDB" id="FungiDB:H310_09062"/>
<sequence>MREHGVALQAEVAQLRDRSSTLESSVSQLRQSLHDTQAQTFRVYQEAATASSQLQQSPPPGVKPVKLDVTKFDSDAGKLLRWILQVETAANALCITRVWRLPFPTSRVRRKIGRTLSA</sequence>
<name>A0A024TXM0_9STRA</name>
<protein>
    <submittedName>
        <fullName evidence="1">Uncharacterized protein</fullName>
    </submittedName>
</protein>
<gene>
    <name evidence="1" type="ORF">H310_09062</name>
</gene>
<organism evidence="1">
    <name type="scientific">Aphanomyces invadans</name>
    <dbReference type="NCBI Taxonomy" id="157072"/>
    <lineage>
        <taxon>Eukaryota</taxon>
        <taxon>Sar</taxon>
        <taxon>Stramenopiles</taxon>
        <taxon>Oomycota</taxon>
        <taxon>Saprolegniomycetes</taxon>
        <taxon>Saprolegniales</taxon>
        <taxon>Verrucalvaceae</taxon>
        <taxon>Aphanomyces</taxon>
    </lineage>
</organism>
<dbReference type="RefSeq" id="XP_008873246.1">
    <property type="nucleotide sequence ID" value="XM_008875024.1"/>
</dbReference>
<proteinExistence type="predicted"/>
<dbReference type="GeneID" id="20086112"/>
<dbReference type="OrthoDB" id="88088at2759"/>
<accession>A0A024TXM0</accession>
<dbReference type="AlphaFoldDB" id="A0A024TXM0"/>